<evidence type="ECO:0000256" key="3">
    <source>
        <dbReference type="ARBA" id="ARBA00022630"/>
    </source>
</evidence>
<dbReference type="RefSeq" id="WP_131097144.1">
    <property type="nucleotide sequence ID" value="NZ_CP036455.1"/>
</dbReference>
<evidence type="ECO:0000256" key="4">
    <source>
        <dbReference type="ARBA" id="ARBA00022827"/>
    </source>
</evidence>
<name>A0A4P6PWQ8_9ACTN</name>
<feature type="domain" description="Acyl-CoA dehydrogenase/oxidase C-terminal" evidence="5">
    <location>
        <begin position="239"/>
        <end position="378"/>
    </location>
</feature>
<evidence type="ECO:0000313" key="7">
    <source>
        <dbReference type="Proteomes" id="UP000292235"/>
    </source>
</evidence>
<organism evidence="6 7">
    <name type="scientific">Streptomonospora litoralis</name>
    <dbReference type="NCBI Taxonomy" id="2498135"/>
    <lineage>
        <taxon>Bacteria</taxon>
        <taxon>Bacillati</taxon>
        <taxon>Actinomycetota</taxon>
        <taxon>Actinomycetes</taxon>
        <taxon>Streptosporangiales</taxon>
        <taxon>Nocardiopsidaceae</taxon>
        <taxon>Streptomonospora</taxon>
    </lineage>
</organism>
<accession>A0A4P6PWQ8</accession>
<proteinExistence type="inferred from homology"/>
<dbReference type="SUPFAM" id="SSF47203">
    <property type="entry name" value="Acyl-CoA dehydrogenase C-terminal domain-like"/>
    <property type="match status" value="1"/>
</dbReference>
<reference evidence="6 7" key="1">
    <citation type="submission" date="2019-02" db="EMBL/GenBank/DDBJ databases">
        <authorList>
            <person name="Khodamoradi S."/>
            <person name="Hahnke R.L."/>
            <person name="Kaempfer P."/>
            <person name="Schumann P."/>
            <person name="Rohde M."/>
            <person name="Steinert M."/>
            <person name="Luzhetskyy A."/>
            <person name="Wink J."/>
            <person name="Ruckert C."/>
        </authorList>
    </citation>
    <scope>NUCLEOTIDE SEQUENCE [LARGE SCALE GENOMIC DNA]</scope>
    <source>
        <strain evidence="6 7">M2</strain>
    </source>
</reference>
<comment type="similarity">
    <text evidence="2">Belongs to the acyl-CoA dehydrogenase family.</text>
</comment>
<sequence length="567" mass="59090">MTPHVTGTAAFVRALDDVLGHPYDPGNPLGHARLLAADEDARLLPEAVAVLGEYGIGAELVPAELGGRFDRLDRFARLLRRVCTRDVSLGFARAGTAFTAACDVWIGGTGGQRKALAQSLVAGGTMAGGYHEFAHGGDIGRTQCRAVPDGPGTLLLTGTKDLVANIAEADTVLVFARTGEAPGDRSHSQILVDARGAAAHTLRTVPRSATSGLRGVPLGGAVFTDLPLPRSAVVGGETGGGMETALRSFQLARIVGPAMMIGGAESGLRAAVRFALTRMLYGAPAADIPMVRAMLTESFADLLTCEAASTVAARTAHLRPERLSVPACALEPLASQILAGAMHRLSTVMGAHFYIRGGEHGVFEKQLRDTDALAFAHGGRAASQAALIPQLPLLAECSRPGEEPLRSVYALDAPLPPLDWGALSATAGGCDELTSALHLFGGGAGPRVAGLIDGFVDELAALRRTCSRIGPEQLTAGDAHLFDLADRYGTVLAAAACVGLWEHNRRGADAFTADPAWLEAALSRLAGRLGRGDPSLPDDVAQRLFGELRERCEQGRSLELTAGSVRR</sequence>
<protein>
    <submittedName>
        <fullName evidence="6">Glutaryl-CoA dehydrogenase</fullName>
        <ecNumber evidence="6">1.3.99.32</ecNumber>
    </submittedName>
</protein>
<dbReference type="GO" id="GO:0050660">
    <property type="term" value="F:flavin adenine dinucleotide binding"/>
    <property type="evidence" value="ECO:0007669"/>
    <property type="project" value="InterPro"/>
</dbReference>
<dbReference type="EC" id="1.3.99.32" evidence="6"/>
<evidence type="ECO:0000259" key="5">
    <source>
        <dbReference type="Pfam" id="PF00441"/>
    </source>
</evidence>
<gene>
    <name evidence="6" type="primary">acd</name>
    <name evidence="6" type="ORF">EKD16_04040</name>
</gene>
<dbReference type="SUPFAM" id="SSF56645">
    <property type="entry name" value="Acyl-CoA dehydrogenase NM domain-like"/>
    <property type="match status" value="1"/>
</dbReference>
<dbReference type="Proteomes" id="UP000292235">
    <property type="component" value="Chromosome"/>
</dbReference>
<dbReference type="PANTHER" id="PTHR43884">
    <property type="entry name" value="ACYL-COA DEHYDROGENASE"/>
    <property type="match status" value="1"/>
</dbReference>
<evidence type="ECO:0000256" key="1">
    <source>
        <dbReference type="ARBA" id="ARBA00001974"/>
    </source>
</evidence>
<dbReference type="OrthoDB" id="3666321at2"/>
<dbReference type="Gene3D" id="1.10.540.10">
    <property type="entry name" value="Acyl-CoA dehydrogenase/oxidase, N-terminal domain"/>
    <property type="match status" value="1"/>
</dbReference>
<dbReference type="PANTHER" id="PTHR43884:SF19">
    <property type="entry name" value="ACYL-COA DEHYDROGENASE FADE4-RELATED"/>
    <property type="match status" value="1"/>
</dbReference>
<keyword evidence="6" id="KW-0560">Oxidoreductase</keyword>
<dbReference type="GO" id="GO:0005886">
    <property type="term" value="C:plasma membrane"/>
    <property type="evidence" value="ECO:0007669"/>
    <property type="project" value="TreeGrafter"/>
</dbReference>
<evidence type="ECO:0000256" key="2">
    <source>
        <dbReference type="ARBA" id="ARBA00009347"/>
    </source>
</evidence>
<dbReference type="Gene3D" id="1.20.140.10">
    <property type="entry name" value="Butyryl-CoA Dehydrogenase, subunit A, domain 3"/>
    <property type="match status" value="1"/>
</dbReference>
<dbReference type="KEGG" id="strr:EKD16_04040"/>
<dbReference type="InterPro" id="IPR036250">
    <property type="entry name" value="AcylCo_DH-like_C"/>
</dbReference>
<keyword evidence="3" id="KW-0285">Flavoprotein</keyword>
<dbReference type="EMBL" id="CP036455">
    <property type="protein sequence ID" value="QBI52618.1"/>
    <property type="molecule type" value="Genomic_DNA"/>
</dbReference>
<dbReference type="Pfam" id="PF00441">
    <property type="entry name" value="Acyl-CoA_dh_1"/>
    <property type="match status" value="1"/>
</dbReference>
<dbReference type="AlphaFoldDB" id="A0A4P6PWQ8"/>
<comment type="cofactor">
    <cofactor evidence="1">
        <name>FAD</name>
        <dbReference type="ChEBI" id="CHEBI:57692"/>
    </cofactor>
</comment>
<dbReference type="InterPro" id="IPR009075">
    <property type="entry name" value="AcylCo_DH/oxidase_C"/>
</dbReference>
<evidence type="ECO:0000313" key="6">
    <source>
        <dbReference type="EMBL" id="QBI52618.1"/>
    </source>
</evidence>
<dbReference type="Gene3D" id="2.40.110.10">
    <property type="entry name" value="Butyryl-CoA Dehydrogenase, subunit A, domain 2"/>
    <property type="match status" value="1"/>
</dbReference>
<dbReference type="GO" id="GO:0003995">
    <property type="term" value="F:acyl-CoA dehydrogenase activity"/>
    <property type="evidence" value="ECO:0007669"/>
    <property type="project" value="TreeGrafter"/>
</dbReference>
<keyword evidence="7" id="KW-1185">Reference proteome</keyword>
<keyword evidence="4" id="KW-0274">FAD</keyword>
<dbReference type="InterPro" id="IPR009100">
    <property type="entry name" value="AcylCoA_DH/oxidase_NM_dom_sf"/>
</dbReference>
<dbReference type="InterPro" id="IPR046373">
    <property type="entry name" value="Acyl-CoA_Oxase/DH_mid-dom_sf"/>
</dbReference>
<dbReference type="InterPro" id="IPR037069">
    <property type="entry name" value="AcylCoA_DH/ox_N_sf"/>
</dbReference>